<proteinExistence type="predicted"/>
<dbReference type="Proteomes" id="UP000004949">
    <property type="component" value="Unassembled WGS sequence"/>
</dbReference>
<evidence type="ECO:0008006" key="4">
    <source>
        <dbReference type="Google" id="ProtNLM"/>
    </source>
</evidence>
<protein>
    <recommendedName>
        <fullName evidence="4">Transmembrane protein</fullName>
    </recommendedName>
</protein>
<dbReference type="eggNOG" id="ENOG5032YAU">
    <property type="taxonomic scope" value="Bacteria"/>
</dbReference>
<keyword evidence="1" id="KW-0472">Membrane</keyword>
<dbReference type="PATRIC" id="fig|1088869.3.peg.2769"/>
<keyword evidence="3" id="KW-1185">Reference proteome</keyword>
<dbReference type="EMBL" id="AGQV01000015">
    <property type="protein sequence ID" value="EHH66957.1"/>
    <property type="molecule type" value="Genomic_DNA"/>
</dbReference>
<accession>G6XMQ8</accession>
<feature type="transmembrane region" description="Helical" evidence="1">
    <location>
        <begin position="41"/>
        <end position="68"/>
    </location>
</feature>
<sequence length="105" mass="12224">MPRTMDERMDLLIGRLPEWLQKTLNWLRRPDRKWVRIPAGVLFLIGGCLSILPILGIWMLPVGVILLAQDIPLFRKFLDRTLLWVQNRHPEWMGLPAASKEDKAA</sequence>
<dbReference type="STRING" id="1088869.GMO_27760"/>
<keyword evidence="1" id="KW-0812">Transmembrane</keyword>
<reference evidence="2 3" key="1">
    <citation type="submission" date="2011-10" db="EMBL/GenBank/DDBJ databases">
        <title>Genome sequence of Gluconobacter morbifer G707, isolated from Drosophila gut.</title>
        <authorList>
            <person name="Lee W.-J."/>
            <person name="Kim E.-K."/>
        </authorList>
    </citation>
    <scope>NUCLEOTIDE SEQUENCE [LARGE SCALE GENOMIC DNA]</scope>
    <source>
        <strain evidence="2 3">G707</strain>
    </source>
</reference>
<dbReference type="AlphaFoldDB" id="G6XMQ8"/>
<evidence type="ECO:0000313" key="3">
    <source>
        <dbReference type="Proteomes" id="UP000004949"/>
    </source>
</evidence>
<evidence type="ECO:0000256" key="1">
    <source>
        <dbReference type="SAM" id="Phobius"/>
    </source>
</evidence>
<evidence type="ECO:0000313" key="2">
    <source>
        <dbReference type="EMBL" id="EHH66957.1"/>
    </source>
</evidence>
<organism evidence="2 3">
    <name type="scientific">Gluconobacter morbifer G707</name>
    <dbReference type="NCBI Taxonomy" id="1088869"/>
    <lineage>
        <taxon>Bacteria</taxon>
        <taxon>Pseudomonadati</taxon>
        <taxon>Pseudomonadota</taxon>
        <taxon>Alphaproteobacteria</taxon>
        <taxon>Acetobacterales</taxon>
        <taxon>Acetobacteraceae</taxon>
        <taxon>Gluconobacter</taxon>
    </lineage>
</organism>
<comment type="caution">
    <text evidence="2">The sequence shown here is derived from an EMBL/GenBank/DDBJ whole genome shotgun (WGS) entry which is preliminary data.</text>
</comment>
<keyword evidence="1" id="KW-1133">Transmembrane helix</keyword>
<gene>
    <name evidence="2" type="ORF">GMO_27760</name>
</gene>
<name>G6XMQ8_9PROT</name>